<evidence type="ECO:0000256" key="1">
    <source>
        <dbReference type="SAM" id="Phobius"/>
    </source>
</evidence>
<organism evidence="2">
    <name type="scientific">freshwater sediment metagenome</name>
    <dbReference type="NCBI Taxonomy" id="556182"/>
    <lineage>
        <taxon>unclassified sequences</taxon>
        <taxon>metagenomes</taxon>
        <taxon>ecological metagenomes</taxon>
    </lineage>
</organism>
<keyword evidence="1" id="KW-1133">Transmembrane helix</keyword>
<dbReference type="EMBL" id="OY288114">
    <property type="protein sequence ID" value="CAJ0870344.1"/>
    <property type="molecule type" value="Genomic_DNA"/>
</dbReference>
<name>A0AA48M1H8_9ZZZZ</name>
<evidence type="ECO:0000313" key="2">
    <source>
        <dbReference type="EMBL" id="CAJ0870344.1"/>
    </source>
</evidence>
<sequence>MSSSSQSAQKIKPLLIALGVIGLIIAVITQAPTFVRYLSGL</sequence>
<accession>A0AA48M1H8</accession>
<reference evidence="2" key="1">
    <citation type="submission" date="2023-07" db="EMBL/GenBank/DDBJ databases">
        <authorList>
            <person name="Pelsma A.J. K."/>
        </authorList>
    </citation>
    <scope>NUCLEOTIDE SEQUENCE</scope>
</reference>
<keyword evidence="1" id="KW-0812">Transmembrane</keyword>
<protein>
    <submittedName>
        <fullName evidence="2">Uncharacterized protein</fullName>
    </submittedName>
</protein>
<feature type="transmembrane region" description="Helical" evidence="1">
    <location>
        <begin position="12"/>
        <end position="35"/>
    </location>
</feature>
<dbReference type="AlphaFoldDB" id="A0AA48M1H8"/>
<keyword evidence="1" id="KW-0472">Membrane</keyword>
<gene>
    <name evidence="2" type="ORF">AMST5_02221</name>
</gene>
<proteinExistence type="predicted"/>